<accession>A0A401USP9</accession>
<sequence length="46" mass="5360">MKTKKDLYLDEDVVKAVKKIAIDENTNLSAIVNKLLTEYLQKKHEK</sequence>
<reference evidence="1 2" key="1">
    <citation type="submission" date="2018-11" db="EMBL/GenBank/DDBJ databases">
        <title>Genome sequencing and assembly of Clostridium tagluense strain A121.</title>
        <authorList>
            <person name="Murakami T."/>
            <person name="Segawa T."/>
            <person name="Shcherbakova V.A."/>
            <person name="Mori H."/>
            <person name="Yoshimura Y."/>
        </authorList>
    </citation>
    <scope>NUCLEOTIDE SEQUENCE [LARGE SCALE GENOMIC DNA]</scope>
    <source>
        <strain evidence="1 2">A121</strain>
    </source>
</reference>
<dbReference type="EMBL" id="BHYK01000034">
    <property type="protein sequence ID" value="GCD12488.1"/>
    <property type="molecule type" value="Genomic_DNA"/>
</dbReference>
<comment type="caution">
    <text evidence="1">The sequence shown here is derived from an EMBL/GenBank/DDBJ whole genome shotgun (WGS) entry which is preliminary data.</text>
</comment>
<dbReference type="InterPro" id="IPR013321">
    <property type="entry name" value="Arc_rbn_hlx_hlx"/>
</dbReference>
<keyword evidence="2" id="KW-1185">Reference proteome</keyword>
<protein>
    <recommendedName>
        <fullName evidence="3">CopG family transcriptional regulator</fullName>
    </recommendedName>
</protein>
<dbReference type="Proteomes" id="UP000287872">
    <property type="component" value="Unassembled WGS sequence"/>
</dbReference>
<dbReference type="AlphaFoldDB" id="A0A401USP9"/>
<gene>
    <name evidence="1" type="ORF">Ctaglu_41110</name>
</gene>
<proteinExistence type="predicted"/>
<dbReference type="GO" id="GO:0006355">
    <property type="term" value="P:regulation of DNA-templated transcription"/>
    <property type="evidence" value="ECO:0007669"/>
    <property type="project" value="InterPro"/>
</dbReference>
<dbReference type="Pfam" id="PF19891">
    <property type="entry name" value="DUF6364"/>
    <property type="match status" value="1"/>
</dbReference>
<name>A0A401USP9_9CLOT</name>
<evidence type="ECO:0008006" key="3">
    <source>
        <dbReference type="Google" id="ProtNLM"/>
    </source>
</evidence>
<evidence type="ECO:0000313" key="1">
    <source>
        <dbReference type="EMBL" id="GCD12488.1"/>
    </source>
</evidence>
<dbReference type="RefSeq" id="WP_185732874.1">
    <property type="nucleotide sequence ID" value="NZ_BHYK01000034.1"/>
</dbReference>
<dbReference type="Gene3D" id="1.10.1220.10">
    <property type="entry name" value="Met repressor-like"/>
    <property type="match status" value="1"/>
</dbReference>
<organism evidence="1 2">
    <name type="scientific">Clostridium tagluense</name>
    <dbReference type="NCBI Taxonomy" id="360422"/>
    <lineage>
        <taxon>Bacteria</taxon>
        <taxon>Bacillati</taxon>
        <taxon>Bacillota</taxon>
        <taxon>Clostridia</taxon>
        <taxon>Eubacteriales</taxon>
        <taxon>Clostridiaceae</taxon>
        <taxon>Clostridium</taxon>
    </lineage>
</organism>
<dbReference type="InterPro" id="IPR045944">
    <property type="entry name" value="DUF6364"/>
</dbReference>
<evidence type="ECO:0000313" key="2">
    <source>
        <dbReference type="Proteomes" id="UP000287872"/>
    </source>
</evidence>